<dbReference type="EMBL" id="PGOL01002477">
    <property type="protein sequence ID" value="PKI47622.1"/>
    <property type="molecule type" value="Genomic_DNA"/>
</dbReference>
<accession>A0A218WUV7</accession>
<dbReference type="Proteomes" id="UP000233551">
    <property type="component" value="Unassembled WGS sequence"/>
</dbReference>
<evidence type="ECO:0000313" key="1">
    <source>
        <dbReference type="EMBL" id="OWM76614.1"/>
    </source>
</evidence>
<evidence type="ECO:0000313" key="2">
    <source>
        <dbReference type="EMBL" id="PKI47622.1"/>
    </source>
</evidence>
<keyword evidence="4" id="KW-1185">Reference proteome</keyword>
<sequence>MLYLASGYEERVGEGFENRVTRWNPRKDVRVHKVHVRASCSTRMDVHGHGHVQEGTQCAVGSVGGRGKDIGAQSGMRAGVSTDVHVHASQGDARDVRAWERAREHGRRRMCAARHAWVREQGCWSARLCSGTIHPRAQSSPEIT</sequence>
<evidence type="ECO:0000313" key="4">
    <source>
        <dbReference type="Proteomes" id="UP000233551"/>
    </source>
</evidence>
<dbReference type="Proteomes" id="UP000197138">
    <property type="component" value="Unassembled WGS sequence"/>
</dbReference>
<reference evidence="2 4" key="3">
    <citation type="submission" date="2017-11" db="EMBL/GenBank/DDBJ databases">
        <title>De-novo sequencing of pomegranate (Punica granatum L.) genome.</title>
        <authorList>
            <person name="Akparov Z."/>
            <person name="Amiraslanov A."/>
            <person name="Hajiyeva S."/>
            <person name="Abbasov M."/>
            <person name="Kaur K."/>
            <person name="Hamwieh A."/>
            <person name="Solovyev V."/>
            <person name="Salamov A."/>
            <person name="Braich B."/>
            <person name="Kosarev P."/>
            <person name="Mahmoud A."/>
            <person name="Hajiyev E."/>
            <person name="Babayeva S."/>
            <person name="Izzatullayeva V."/>
            <person name="Mammadov A."/>
            <person name="Mammadov A."/>
            <person name="Sharifova S."/>
            <person name="Ojaghi J."/>
            <person name="Eynullazada K."/>
            <person name="Bayramov B."/>
            <person name="Abdulazimova A."/>
            <person name="Shahmuradov I."/>
        </authorList>
    </citation>
    <scope>NUCLEOTIDE SEQUENCE [LARGE SCALE GENOMIC DNA]</scope>
    <source>
        <strain evidence="2">AG2017</strain>
        <strain evidence="4">cv. AG2017</strain>
        <tissue evidence="2">Leaf</tissue>
    </source>
</reference>
<dbReference type="AlphaFoldDB" id="A0A218WUV7"/>
<protein>
    <submittedName>
        <fullName evidence="1">Uncharacterized protein</fullName>
    </submittedName>
</protein>
<comment type="caution">
    <text evidence="1">The sequence shown here is derived from an EMBL/GenBank/DDBJ whole genome shotgun (WGS) entry which is preliminary data.</text>
</comment>
<reference evidence="1" key="2">
    <citation type="submission" date="2017-06" db="EMBL/GenBank/DDBJ databases">
        <title>The pomegranate genome and the genomics of punicalagin biosynthesis.</title>
        <authorList>
            <person name="Xu C."/>
        </authorList>
    </citation>
    <scope>NUCLEOTIDE SEQUENCE [LARGE SCALE GENOMIC DNA]</scope>
    <source>
        <tissue evidence="1">Fresh leaf</tissue>
    </source>
</reference>
<dbReference type="EMBL" id="MTKT01003159">
    <property type="protein sequence ID" value="OWM76614.1"/>
    <property type="molecule type" value="Genomic_DNA"/>
</dbReference>
<proteinExistence type="predicted"/>
<gene>
    <name evidence="1" type="ORF">CDL15_Pgr009179</name>
    <name evidence="2" type="ORF">CRG98_031973</name>
</gene>
<reference evidence="3" key="1">
    <citation type="journal article" date="2017" name="Plant J.">
        <title>The pomegranate (Punica granatum L.) genome and the genomics of punicalagin biosynthesis.</title>
        <authorList>
            <person name="Qin G."/>
            <person name="Xu C."/>
            <person name="Ming R."/>
            <person name="Tang H."/>
            <person name="Guyot R."/>
            <person name="Kramer E.M."/>
            <person name="Hu Y."/>
            <person name="Yi X."/>
            <person name="Qi Y."/>
            <person name="Xu X."/>
            <person name="Gao Z."/>
            <person name="Pan H."/>
            <person name="Jian J."/>
            <person name="Tian Y."/>
            <person name="Yue Z."/>
            <person name="Xu Y."/>
        </authorList>
    </citation>
    <scope>NUCLEOTIDE SEQUENCE [LARGE SCALE GENOMIC DNA]</scope>
    <source>
        <strain evidence="3">cv. Dabenzi</strain>
    </source>
</reference>
<organism evidence="1 3">
    <name type="scientific">Punica granatum</name>
    <name type="common">Pomegranate</name>
    <dbReference type="NCBI Taxonomy" id="22663"/>
    <lineage>
        <taxon>Eukaryota</taxon>
        <taxon>Viridiplantae</taxon>
        <taxon>Streptophyta</taxon>
        <taxon>Embryophyta</taxon>
        <taxon>Tracheophyta</taxon>
        <taxon>Spermatophyta</taxon>
        <taxon>Magnoliopsida</taxon>
        <taxon>eudicotyledons</taxon>
        <taxon>Gunneridae</taxon>
        <taxon>Pentapetalae</taxon>
        <taxon>rosids</taxon>
        <taxon>malvids</taxon>
        <taxon>Myrtales</taxon>
        <taxon>Lythraceae</taxon>
        <taxon>Punica</taxon>
    </lineage>
</organism>
<evidence type="ECO:0000313" key="3">
    <source>
        <dbReference type="Proteomes" id="UP000197138"/>
    </source>
</evidence>
<name>A0A218WUV7_PUNGR</name>